<sequence>MIRKRISLGDIKKENIFQVPEGYFDDLPSIIQAKAVKSKSSTMTVTWSARRTWGSVAACSAIAILGYFTLMPKQGSIGEESLNGVKNQEIVSYLSQQGVPNHDIIEHLDKVDLEGDQAPEMLNNLGISNKDILENVDVSNVDEEI</sequence>
<evidence type="ECO:0000256" key="1">
    <source>
        <dbReference type="SAM" id="Phobius"/>
    </source>
</evidence>
<evidence type="ECO:0000313" key="3">
    <source>
        <dbReference type="Proteomes" id="UP000199306"/>
    </source>
</evidence>
<gene>
    <name evidence="2" type="ORF">SAMN04515674_11119</name>
</gene>
<proteinExistence type="predicted"/>
<dbReference type="OrthoDB" id="893763at2"/>
<organism evidence="2 3">
    <name type="scientific">Pseudarcicella hirudinis</name>
    <dbReference type="NCBI Taxonomy" id="1079859"/>
    <lineage>
        <taxon>Bacteria</taxon>
        <taxon>Pseudomonadati</taxon>
        <taxon>Bacteroidota</taxon>
        <taxon>Cytophagia</taxon>
        <taxon>Cytophagales</taxon>
        <taxon>Flectobacillaceae</taxon>
        <taxon>Pseudarcicella</taxon>
    </lineage>
</organism>
<keyword evidence="1" id="KW-0812">Transmembrane</keyword>
<dbReference type="RefSeq" id="WP_092018413.1">
    <property type="nucleotide sequence ID" value="NZ_FOXH01000011.1"/>
</dbReference>
<feature type="transmembrane region" description="Helical" evidence="1">
    <location>
        <begin position="52"/>
        <end position="70"/>
    </location>
</feature>
<name>A0A1I5W6W4_9BACT</name>
<keyword evidence="1" id="KW-1133">Transmembrane helix</keyword>
<accession>A0A1I5W6W4</accession>
<dbReference type="AlphaFoldDB" id="A0A1I5W6W4"/>
<reference evidence="2 3" key="1">
    <citation type="submission" date="2016-10" db="EMBL/GenBank/DDBJ databases">
        <authorList>
            <person name="de Groot N.N."/>
        </authorList>
    </citation>
    <scope>NUCLEOTIDE SEQUENCE [LARGE SCALE GENOMIC DNA]</scope>
    <source>
        <strain evidence="3">E92,LMG 26720,CCM 7988</strain>
    </source>
</reference>
<evidence type="ECO:0000313" key="2">
    <source>
        <dbReference type="EMBL" id="SFQ15488.1"/>
    </source>
</evidence>
<dbReference type="EMBL" id="FOXH01000011">
    <property type="protein sequence ID" value="SFQ15488.1"/>
    <property type="molecule type" value="Genomic_DNA"/>
</dbReference>
<keyword evidence="1" id="KW-0472">Membrane</keyword>
<dbReference type="Proteomes" id="UP000199306">
    <property type="component" value="Unassembled WGS sequence"/>
</dbReference>
<keyword evidence="3" id="KW-1185">Reference proteome</keyword>
<dbReference type="STRING" id="1079859.SAMN04515674_11119"/>
<protein>
    <submittedName>
        <fullName evidence="2">Uncharacterized protein</fullName>
    </submittedName>
</protein>